<dbReference type="PANTHER" id="PTHR30485">
    <property type="entry name" value="NI/FE-HYDROGENASE 1 B-TYPE CYTOCHROME SUBUNIT"/>
    <property type="match status" value="1"/>
</dbReference>
<evidence type="ECO:0000256" key="6">
    <source>
        <dbReference type="SAM" id="Phobius"/>
    </source>
</evidence>
<dbReference type="PANTHER" id="PTHR30485:SF1">
    <property type="entry name" value="CYTOCHROME YDHU-RELATED"/>
    <property type="match status" value="1"/>
</dbReference>
<protein>
    <submittedName>
        <fullName evidence="8">Cytochrome b/b6 domain-containing protein</fullName>
    </submittedName>
</protein>
<comment type="caution">
    <text evidence="8">The sequence shown here is derived from an EMBL/GenBank/DDBJ whole genome shotgun (WGS) entry which is preliminary data.</text>
</comment>
<dbReference type="Gene3D" id="1.20.950.20">
    <property type="entry name" value="Transmembrane di-heme cytochromes, Chain C"/>
    <property type="match status" value="1"/>
</dbReference>
<comment type="subcellular location">
    <subcellularLocation>
        <location evidence="1">Cell membrane</location>
        <topology evidence="1">Multi-pass membrane protein</topology>
    </subcellularLocation>
</comment>
<evidence type="ECO:0000256" key="1">
    <source>
        <dbReference type="ARBA" id="ARBA00004651"/>
    </source>
</evidence>
<keyword evidence="5 6" id="KW-0472">Membrane</keyword>
<accession>A0ABU5VRW7</accession>
<evidence type="ECO:0000256" key="2">
    <source>
        <dbReference type="ARBA" id="ARBA00022475"/>
    </source>
</evidence>
<dbReference type="InterPro" id="IPR011577">
    <property type="entry name" value="Cyt_b561_bac/Ni-Hgenase"/>
</dbReference>
<keyword evidence="4 6" id="KW-1133">Transmembrane helix</keyword>
<proteinExistence type="predicted"/>
<keyword evidence="9" id="KW-1185">Reference proteome</keyword>
<evidence type="ECO:0000313" key="8">
    <source>
        <dbReference type="EMBL" id="MEA9355794.1"/>
    </source>
</evidence>
<sequence length="212" mass="24612">MADEQIRITEKHSRILRWSHWINFPLLSLMIWSGLLIYWANQAYIEIPPSLAFHLSIESRLAEGMGWHFLFMWGFFFNGLVYISYLLISGEWRSLAPDRHTLKEAFQVVLHDLKLSKVVPPMRGKFNAAQKLAYCAVIIMAIGSLITGLAVYRPVTFGWLTNLLGGYEAARLEHFILMVGYILFFIIHIIQVMRAGWNNFRSMIAGYEIERE</sequence>
<keyword evidence="3 6" id="KW-0812">Transmembrane</keyword>
<dbReference type="Proteomes" id="UP001302274">
    <property type="component" value="Unassembled WGS sequence"/>
</dbReference>
<feature type="transmembrane region" description="Helical" evidence="6">
    <location>
        <begin position="172"/>
        <end position="193"/>
    </location>
</feature>
<evidence type="ECO:0000313" key="9">
    <source>
        <dbReference type="Proteomes" id="UP001302274"/>
    </source>
</evidence>
<gene>
    <name evidence="8" type="ORF">SHI21_06265</name>
</gene>
<feature type="domain" description="Cytochrome b561 bacterial/Ni-hydrogenase" evidence="7">
    <location>
        <begin position="12"/>
        <end position="206"/>
    </location>
</feature>
<organism evidence="8 9">
    <name type="scientific">Bacteriovorax antarcticus</name>
    <dbReference type="NCBI Taxonomy" id="3088717"/>
    <lineage>
        <taxon>Bacteria</taxon>
        <taxon>Pseudomonadati</taxon>
        <taxon>Bdellovibrionota</taxon>
        <taxon>Bacteriovoracia</taxon>
        <taxon>Bacteriovoracales</taxon>
        <taxon>Bacteriovoracaceae</taxon>
        <taxon>Bacteriovorax</taxon>
    </lineage>
</organism>
<name>A0ABU5VRW7_9BACT</name>
<feature type="transmembrane region" description="Helical" evidence="6">
    <location>
        <begin position="65"/>
        <end position="88"/>
    </location>
</feature>
<dbReference type="EMBL" id="JAYGJQ010000001">
    <property type="protein sequence ID" value="MEA9355794.1"/>
    <property type="molecule type" value="Genomic_DNA"/>
</dbReference>
<dbReference type="RefSeq" id="WP_323575424.1">
    <property type="nucleotide sequence ID" value="NZ_JAYGJQ010000001.1"/>
</dbReference>
<evidence type="ECO:0000259" key="7">
    <source>
        <dbReference type="Pfam" id="PF01292"/>
    </source>
</evidence>
<dbReference type="InterPro" id="IPR051542">
    <property type="entry name" value="Hydrogenase_cytochrome"/>
</dbReference>
<evidence type="ECO:0000256" key="4">
    <source>
        <dbReference type="ARBA" id="ARBA00022989"/>
    </source>
</evidence>
<dbReference type="Pfam" id="PF01292">
    <property type="entry name" value="Ni_hydr_CYTB"/>
    <property type="match status" value="1"/>
</dbReference>
<keyword evidence="2" id="KW-1003">Cell membrane</keyword>
<evidence type="ECO:0000256" key="5">
    <source>
        <dbReference type="ARBA" id="ARBA00023136"/>
    </source>
</evidence>
<reference evidence="8 9" key="1">
    <citation type="submission" date="2023-11" db="EMBL/GenBank/DDBJ databases">
        <title>A Novel Polar Bacteriovorax (B. antarcticus) Isolated from the Biocrust in Antarctica.</title>
        <authorList>
            <person name="Mun W."/>
            <person name="Choi S.Y."/>
            <person name="Mitchell R.J."/>
        </authorList>
    </citation>
    <scope>NUCLEOTIDE SEQUENCE [LARGE SCALE GENOMIC DNA]</scope>
    <source>
        <strain evidence="8 9">PP10</strain>
    </source>
</reference>
<evidence type="ECO:0000256" key="3">
    <source>
        <dbReference type="ARBA" id="ARBA00022692"/>
    </source>
</evidence>
<feature type="transmembrane region" description="Helical" evidence="6">
    <location>
        <begin position="132"/>
        <end position="152"/>
    </location>
</feature>
<feature type="transmembrane region" description="Helical" evidence="6">
    <location>
        <begin position="21"/>
        <end position="45"/>
    </location>
</feature>
<dbReference type="SUPFAM" id="SSF81342">
    <property type="entry name" value="Transmembrane di-heme cytochromes"/>
    <property type="match status" value="1"/>
</dbReference>
<dbReference type="InterPro" id="IPR016174">
    <property type="entry name" value="Di-haem_cyt_TM"/>
</dbReference>